<evidence type="ECO:0000259" key="1">
    <source>
        <dbReference type="Pfam" id="PF00501"/>
    </source>
</evidence>
<dbReference type="InterPro" id="IPR025110">
    <property type="entry name" value="AMP-bd_C"/>
</dbReference>
<dbReference type="InterPro" id="IPR050237">
    <property type="entry name" value="ATP-dep_AMP-bd_enzyme"/>
</dbReference>
<dbReference type="PROSITE" id="PS00455">
    <property type="entry name" value="AMP_BINDING"/>
    <property type="match status" value="1"/>
</dbReference>
<evidence type="ECO:0000313" key="3">
    <source>
        <dbReference type="EMBL" id="GAA0472448.1"/>
    </source>
</evidence>
<dbReference type="RefSeq" id="WP_229956261.1">
    <property type="nucleotide sequence ID" value="NZ_BAAAEM010000002.1"/>
</dbReference>
<dbReference type="InterPro" id="IPR020845">
    <property type="entry name" value="AMP-binding_CS"/>
</dbReference>
<dbReference type="Gene3D" id="3.40.50.12780">
    <property type="entry name" value="N-terminal domain of ligase-like"/>
    <property type="match status" value="1"/>
</dbReference>
<dbReference type="InterPro" id="IPR000873">
    <property type="entry name" value="AMP-dep_synth/lig_dom"/>
</dbReference>
<dbReference type="InterPro" id="IPR045851">
    <property type="entry name" value="AMP-bd_C_sf"/>
</dbReference>
<sequence>MQLTQMLHSAADTRPNHLATVDGDRRKSWAELRKRVGRLAGALQTLGVKAGDRVAILALNSDRYTEYMFAVWWAGGAVVPMNTRWSAAENVYSLNDSQATILFVDRHFAPMVSSFRDQAETVSTIIHLEEEEVPEGMLSYEQLVTDHAPCTDAGRSGEDLAGLFYTGGTTGFPKGVMVPQRALWYNNIALAGMAGFTSDSIYQHTAPMFHMADLACSGAVMMAGGTHVYVPSFEPVSTLNAIEDNQVTHVLLVPTMLGMVLQHPEFDVAKLRSMTHYLYGASPMPEGLLRQAMALLPDVKFAQAYGQTEMAPLVSILNPADHVLEGEKAKQIRSAGRPAWGCDVKIIDEEGQPVPRGTVGEIAARSPGNMLGYWQQEEQTAATLVNGWVHTGDGAYQDEDGFLYIVDRMKDMIVSGGENVFSAEVESAISTHPDVAAVAVVGIPSEKWGESVHAIVIPKDGVTPDEQSIIDHCKDQIAGYKCPGSIDFRTDPFPLSGAGKVLKRELRAPYWEGQERSVS</sequence>
<evidence type="ECO:0000259" key="2">
    <source>
        <dbReference type="Pfam" id="PF13193"/>
    </source>
</evidence>
<name>A0ABN1ABM2_9SPHN</name>
<dbReference type="PANTHER" id="PTHR43767:SF1">
    <property type="entry name" value="NONRIBOSOMAL PEPTIDE SYNTHASE PES1 (EUROFUNG)-RELATED"/>
    <property type="match status" value="1"/>
</dbReference>
<dbReference type="CDD" id="cd17631">
    <property type="entry name" value="FACL_FadD13-like"/>
    <property type="match status" value="1"/>
</dbReference>
<dbReference type="NCBIfam" id="NF004837">
    <property type="entry name" value="PRK06187.1"/>
    <property type="match status" value="1"/>
</dbReference>
<organism evidence="3 4">
    <name type="scientific">Parasphingorhabdus litoris</name>
    <dbReference type="NCBI Taxonomy" id="394733"/>
    <lineage>
        <taxon>Bacteria</taxon>
        <taxon>Pseudomonadati</taxon>
        <taxon>Pseudomonadota</taxon>
        <taxon>Alphaproteobacteria</taxon>
        <taxon>Sphingomonadales</taxon>
        <taxon>Sphingomonadaceae</taxon>
        <taxon>Parasphingorhabdus</taxon>
    </lineage>
</organism>
<dbReference type="Gene3D" id="3.30.300.30">
    <property type="match status" value="1"/>
</dbReference>
<protein>
    <submittedName>
        <fullName evidence="3">Long-chain fatty acid--CoA ligase</fullName>
    </submittedName>
</protein>
<dbReference type="InterPro" id="IPR042099">
    <property type="entry name" value="ANL_N_sf"/>
</dbReference>
<feature type="domain" description="AMP-dependent synthetase/ligase" evidence="1">
    <location>
        <begin position="9"/>
        <end position="374"/>
    </location>
</feature>
<keyword evidence="3" id="KW-0436">Ligase</keyword>
<dbReference type="Pfam" id="PF13193">
    <property type="entry name" value="AMP-binding_C"/>
    <property type="match status" value="1"/>
</dbReference>
<dbReference type="SUPFAM" id="SSF56801">
    <property type="entry name" value="Acetyl-CoA synthetase-like"/>
    <property type="match status" value="1"/>
</dbReference>
<accession>A0ABN1ABM2</accession>
<dbReference type="Pfam" id="PF00501">
    <property type="entry name" value="AMP-binding"/>
    <property type="match status" value="1"/>
</dbReference>
<dbReference type="Proteomes" id="UP001500713">
    <property type="component" value="Unassembled WGS sequence"/>
</dbReference>
<dbReference type="GO" id="GO:0016874">
    <property type="term" value="F:ligase activity"/>
    <property type="evidence" value="ECO:0007669"/>
    <property type="project" value="UniProtKB-KW"/>
</dbReference>
<reference evidence="3 4" key="1">
    <citation type="journal article" date="2019" name="Int. J. Syst. Evol. Microbiol.">
        <title>The Global Catalogue of Microorganisms (GCM) 10K type strain sequencing project: providing services to taxonomists for standard genome sequencing and annotation.</title>
        <authorList>
            <consortium name="The Broad Institute Genomics Platform"/>
            <consortium name="The Broad Institute Genome Sequencing Center for Infectious Disease"/>
            <person name="Wu L."/>
            <person name="Ma J."/>
        </authorList>
    </citation>
    <scope>NUCLEOTIDE SEQUENCE [LARGE SCALE GENOMIC DNA]</scope>
    <source>
        <strain evidence="3 4">JCM 14162</strain>
    </source>
</reference>
<evidence type="ECO:0000313" key="4">
    <source>
        <dbReference type="Proteomes" id="UP001500713"/>
    </source>
</evidence>
<dbReference type="EMBL" id="BAAAEM010000002">
    <property type="protein sequence ID" value="GAA0472448.1"/>
    <property type="molecule type" value="Genomic_DNA"/>
</dbReference>
<dbReference type="PANTHER" id="PTHR43767">
    <property type="entry name" value="LONG-CHAIN-FATTY-ACID--COA LIGASE"/>
    <property type="match status" value="1"/>
</dbReference>
<keyword evidence="4" id="KW-1185">Reference proteome</keyword>
<proteinExistence type="predicted"/>
<feature type="domain" description="AMP-binding enzyme C-terminal" evidence="2">
    <location>
        <begin position="424"/>
        <end position="500"/>
    </location>
</feature>
<gene>
    <name evidence="3" type="ORF">GCM10009096_11990</name>
</gene>
<comment type="caution">
    <text evidence="3">The sequence shown here is derived from an EMBL/GenBank/DDBJ whole genome shotgun (WGS) entry which is preliminary data.</text>
</comment>